<feature type="transmembrane region" description="Helical" evidence="1">
    <location>
        <begin position="69"/>
        <end position="91"/>
    </location>
</feature>
<feature type="transmembrane region" description="Helical" evidence="1">
    <location>
        <begin position="6"/>
        <end position="24"/>
    </location>
</feature>
<reference evidence="2" key="1">
    <citation type="journal article" date="2022" name="bioRxiv">
        <title>Deciphering the potential niche of two novel black yeast fungi from a biological soil crust based on their genomes, phenotypes, and melanin regulation.</title>
        <authorList>
            <consortium name="DOE Joint Genome Institute"/>
            <person name="Carr E.C."/>
            <person name="Barton Q."/>
            <person name="Grambo S."/>
            <person name="Sullivan M."/>
            <person name="Renfro C.M."/>
            <person name="Kuo A."/>
            <person name="Pangilinan J."/>
            <person name="Lipzen A."/>
            <person name="Keymanesh K."/>
            <person name="Savage E."/>
            <person name="Barry K."/>
            <person name="Grigoriev I.V."/>
            <person name="Riekhof W.R."/>
            <person name="Harris S.S."/>
        </authorList>
    </citation>
    <scope>NUCLEOTIDE SEQUENCE</scope>
    <source>
        <strain evidence="2">JF 03-4F</strain>
    </source>
</reference>
<keyword evidence="1" id="KW-0812">Transmembrane</keyword>
<evidence type="ECO:0000256" key="1">
    <source>
        <dbReference type="SAM" id="Phobius"/>
    </source>
</evidence>
<dbReference type="Proteomes" id="UP001203852">
    <property type="component" value="Unassembled WGS sequence"/>
</dbReference>
<organism evidence="2 3">
    <name type="scientific">Exophiala viscosa</name>
    <dbReference type="NCBI Taxonomy" id="2486360"/>
    <lineage>
        <taxon>Eukaryota</taxon>
        <taxon>Fungi</taxon>
        <taxon>Dikarya</taxon>
        <taxon>Ascomycota</taxon>
        <taxon>Pezizomycotina</taxon>
        <taxon>Eurotiomycetes</taxon>
        <taxon>Chaetothyriomycetidae</taxon>
        <taxon>Chaetothyriales</taxon>
        <taxon>Herpotrichiellaceae</taxon>
        <taxon>Exophiala</taxon>
    </lineage>
</organism>
<sequence>MDPVSIVAAALAIVYQVTGGAYSYQRQRWGPWGHFLGLTRLVDTKAVQELHWNINTWTDEEVMAWKQSFISTCSAIQVAGAIFASVGLTALQLPNTDSTHWSARALLTCLMILGGLSVVFAASQQQNIAVLNKALDIRSWLSRGKTEIGRRQYENPYVHLPLESSVAALKQWNTPKVVLNLAVLLYTIGFGIYLLYSWIYHVEPDDGRNDFRNVFIAFVATVGCVCIYVVIVGGFAFADELKRHLDFGLGRSTTFAKPVSQQQLEEWLKILQDMQSTTSGTDEIYGRLETAISTLQTKWEAERIERDRLRTEYRERRLRTALTEQA</sequence>
<proteinExistence type="predicted"/>
<keyword evidence="1" id="KW-1133">Transmembrane helix</keyword>
<dbReference type="EMBL" id="MU404351">
    <property type="protein sequence ID" value="KAI1617153.1"/>
    <property type="molecule type" value="Genomic_DNA"/>
</dbReference>
<comment type="caution">
    <text evidence="2">The sequence shown here is derived from an EMBL/GenBank/DDBJ whole genome shotgun (WGS) entry which is preliminary data.</text>
</comment>
<protein>
    <submittedName>
        <fullName evidence="2">Uncharacterized protein</fullName>
    </submittedName>
</protein>
<feature type="transmembrane region" description="Helical" evidence="1">
    <location>
        <begin position="177"/>
        <end position="199"/>
    </location>
</feature>
<dbReference type="AlphaFoldDB" id="A0AAN6IGZ5"/>
<gene>
    <name evidence="2" type="ORF">EDD36DRAFT_462013</name>
</gene>
<accession>A0AAN6IGZ5</accession>
<evidence type="ECO:0000313" key="2">
    <source>
        <dbReference type="EMBL" id="KAI1617153.1"/>
    </source>
</evidence>
<feature type="transmembrane region" description="Helical" evidence="1">
    <location>
        <begin position="214"/>
        <end position="238"/>
    </location>
</feature>
<keyword evidence="1" id="KW-0472">Membrane</keyword>
<evidence type="ECO:0000313" key="3">
    <source>
        <dbReference type="Proteomes" id="UP001203852"/>
    </source>
</evidence>
<name>A0AAN6IGZ5_9EURO</name>
<keyword evidence="3" id="KW-1185">Reference proteome</keyword>
<feature type="transmembrane region" description="Helical" evidence="1">
    <location>
        <begin position="103"/>
        <end position="123"/>
    </location>
</feature>